<protein>
    <submittedName>
        <fullName evidence="8">Uncharacterized protein</fullName>
    </submittedName>
</protein>
<dbReference type="PANTHER" id="PTHR31225">
    <property type="entry name" value="OS04G0344100 PROTEIN-RELATED"/>
    <property type="match status" value="1"/>
</dbReference>
<dbReference type="FunFam" id="1.10.600.10:FF:000007">
    <property type="entry name" value="Isoprene synthase, chloroplastic"/>
    <property type="match status" value="1"/>
</dbReference>
<dbReference type="Gene3D" id="1.10.600.10">
    <property type="entry name" value="Farnesyl Diphosphate Synthase"/>
    <property type="match status" value="1"/>
</dbReference>
<dbReference type="GO" id="GO:0016102">
    <property type="term" value="P:diterpenoid biosynthetic process"/>
    <property type="evidence" value="ECO:0007669"/>
    <property type="project" value="InterPro"/>
</dbReference>
<comment type="cofactor">
    <cofactor evidence="1">
        <name>Mn(2+)</name>
        <dbReference type="ChEBI" id="CHEBI:29035"/>
    </cofactor>
</comment>
<evidence type="ECO:0000256" key="4">
    <source>
        <dbReference type="ARBA" id="ARBA00022842"/>
    </source>
</evidence>
<dbReference type="FunCoup" id="A0A2G5E509">
    <property type="interactions" value="250"/>
</dbReference>
<dbReference type="InterPro" id="IPR034741">
    <property type="entry name" value="Terpene_cyclase-like_1_C"/>
</dbReference>
<dbReference type="FunFam" id="1.50.10.130:FF:000001">
    <property type="entry name" value="Isoprene synthase, chloroplastic"/>
    <property type="match status" value="1"/>
</dbReference>
<evidence type="ECO:0000256" key="2">
    <source>
        <dbReference type="ARBA" id="ARBA00001946"/>
    </source>
</evidence>
<dbReference type="SUPFAM" id="SSF48239">
    <property type="entry name" value="Terpenoid cyclases/Protein prenyltransferases"/>
    <property type="match status" value="1"/>
</dbReference>
<evidence type="ECO:0000313" key="8">
    <source>
        <dbReference type="EMBL" id="PIA50858.1"/>
    </source>
</evidence>
<keyword evidence="5" id="KW-0456">Lyase</keyword>
<evidence type="ECO:0000259" key="6">
    <source>
        <dbReference type="Pfam" id="PF01397"/>
    </source>
</evidence>
<dbReference type="GO" id="GO:0010333">
    <property type="term" value="F:terpene synthase activity"/>
    <property type="evidence" value="ECO:0007669"/>
    <property type="project" value="InterPro"/>
</dbReference>
<dbReference type="InterPro" id="IPR044814">
    <property type="entry name" value="Terpene_cyclase_plant_C1"/>
</dbReference>
<reference evidence="8 9" key="1">
    <citation type="submission" date="2017-09" db="EMBL/GenBank/DDBJ databases">
        <title>WGS assembly of Aquilegia coerulea Goldsmith.</title>
        <authorList>
            <person name="Hodges S."/>
            <person name="Kramer E."/>
            <person name="Nordborg M."/>
            <person name="Tomkins J."/>
            <person name="Borevitz J."/>
            <person name="Derieg N."/>
            <person name="Yan J."/>
            <person name="Mihaltcheva S."/>
            <person name="Hayes R.D."/>
            <person name="Rokhsar D."/>
        </authorList>
    </citation>
    <scope>NUCLEOTIDE SEQUENCE [LARGE SCALE GENOMIC DNA]</scope>
    <source>
        <strain evidence="9">cv. Goldsmith</strain>
    </source>
</reference>
<dbReference type="AlphaFoldDB" id="A0A2G5E509"/>
<dbReference type="Gene3D" id="1.50.10.130">
    <property type="entry name" value="Terpene synthase, N-terminal domain"/>
    <property type="match status" value="1"/>
</dbReference>
<evidence type="ECO:0000256" key="3">
    <source>
        <dbReference type="ARBA" id="ARBA00022723"/>
    </source>
</evidence>
<dbReference type="InterPro" id="IPR036965">
    <property type="entry name" value="Terpene_synth_N_sf"/>
</dbReference>
<name>A0A2G5E509_AQUCA</name>
<feature type="domain" description="Terpene synthase N-terminal" evidence="6">
    <location>
        <begin position="68"/>
        <end position="239"/>
    </location>
</feature>
<gene>
    <name evidence="8" type="ORF">AQUCO_01200260v1</name>
</gene>
<dbReference type="InterPro" id="IPR050148">
    <property type="entry name" value="Terpene_synthase-like"/>
</dbReference>
<dbReference type="InterPro" id="IPR008930">
    <property type="entry name" value="Terpenoid_cyclase/PrenylTrfase"/>
</dbReference>
<dbReference type="InterPro" id="IPR008949">
    <property type="entry name" value="Isoprenoid_synthase_dom_sf"/>
</dbReference>
<evidence type="ECO:0000259" key="7">
    <source>
        <dbReference type="Pfam" id="PF03936"/>
    </source>
</evidence>
<sequence>MAVQFLVSPLLCSPTTFSSKFPPLQRPQSNIIAVLKKNVVYSTSQQIMNPVLEPVVIRRSANYQPNYWDYDSLMSLTSDYKADIYREKAEQLKEKVRELINDSVGSVRSLDLVDAIQRLGLKHYYNEEIKNALDHHAFIEQDQWFKDDLYTTSLRFRLLRLHGYDVAQDVFDKFKDENGSLKMYLTEDVKGLLSMYEASYLGLEGEDFMDEVKAFTTKHLKELKENINPTLAMKVSHSLELPLHWRTSRLESRWYIDTYEHEDNMVQVLLDLAKLDYNIVQATHQSEVRRLTRWWKDLGLYEMDFFRDRILEHYFWSLGMVPEEQFGRFRVGLAQVTTLITVIDDIYDVYGSLDELVLFTAAVERWEVSAMEQLPHYMKVCYMALLNTNNEMGYEILKEQGYDITPNQRKVWVDLCKAYFLEAKWFYEGYTPTLEEYLDNAVMSIAAPLMLENCYFLTTEKITKEALDCIESMPSLIYNSAMLLRLADDLGTSSDEIARGDVPKSIQCYMHEAGVSEEVSREHVKYLINETWKKMNKARTGQYPFFEPFISAAPNLGRQAQCMYQFGDGHGIPDQETKDRLNSLLVEPIPLKKD</sequence>
<keyword evidence="9" id="KW-1185">Reference proteome</keyword>
<dbReference type="Pfam" id="PF03936">
    <property type="entry name" value="Terpene_synth_C"/>
    <property type="match status" value="1"/>
</dbReference>
<dbReference type="EMBL" id="KZ305029">
    <property type="protein sequence ID" value="PIA50858.1"/>
    <property type="molecule type" value="Genomic_DNA"/>
</dbReference>
<dbReference type="PANTHER" id="PTHR31225:SF245">
    <property type="entry name" value="(-)-ALPHA-TERPINEOL SYNTHASE-LIKE"/>
    <property type="match status" value="1"/>
</dbReference>
<dbReference type="InParanoid" id="A0A2G5E509"/>
<comment type="cofactor">
    <cofactor evidence="2">
        <name>Mg(2+)</name>
        <dbReference type="ChEBI" id="CHEBI:18420"/>
    </cofactor>
</comment>
<dbReference type="InterPro" id="IPR005630">
    <property type="entry name" value="Terpene_synthase_metal-bd"/>
</dbReference>
<dbReference type="SFLD" id="SFLDS00005">
    <property type="entry name" value="Isoprenoid_Synthase_Type_I"/>
    <property type="match status" value="1"/>
</dbReference>
<keyword evidence="3" id="KW-0479">Metal-binding</keyword>
<evidence type="ECO:0000256" key="5">
    <source>
        <dbReference type="ARBA" id="ARBA00023239"/>
    </source>
</evidence>
<dbReference type="CDD" id="cd00684">
    <property type="entry name" value="Terpene_cyclase_plant_C1"/>
    <property type="match status" value="1"/>
</dbReference>
<feature type="domain" description="Terpene synthase metal-binding" evidence="7">
    <location>
        <begin position="296"/>
        <end position="534"/>
    </location>
</feature>
<dbReference type="OrthoDB" id="1936865at2759"/>
<dbReference type="InterPro" id="IPR001906">
    <property type="entry name" value="Terpene_synth_N"/>
</dbReference>
<dbReference type="SFLD" id="SFLDG01019">
    <property type="entry name" value="Terpene_Cyclase_Like_1_C_Termi"/>
    <property type="match status" value="1"/>
</dbReference>
<keyword evidence="4" id="KW-0460">Magnesium</keyword>
<dbReference type="GO" id="GO:0000287">
    <property type="term" value="F:magnesium ion binding"/>
    <property type="evidence" value="ECO:0007669"/>
    <property type="project" value="InterPro"/>
</dbReference>
<dbReference type="SUPFAM" id="SSF48576">
    <property type="entry name" value="Terpenoid synthases"/>
    <property type="match status" value="1"/>
</dbReference>
<evidence type="ECO:0000313" key="9">
    <source>
        <dbReference type="Proteomes" id="UP000230069"/>
    </source>
</evidence>
<dbReference type="STRING" id="218851.A0A2G5E509"/>
<proteinExistence type="predicted"/>
<evidence type="ECO:0000256" key="1">
    <source>
        <dbReference type="ARBA" id="ARBA00001936"/>
    </source>
</evidence>
<dbReference type="Proteomes" id="UP000230069">
    <property type="component" value="Unassembled WGS sequence"/>
</dbReference>
<accession>A0A2G5E509</accession>
<organism evidence="8 9">
    <name type="scientific">Aquilegia coerulea</name>
    <name type="common">Rocky mountain columbine</name>
    <dbReference type="NCBI Taxonomy" id="218851"/>
    <lineage>
        <taxon>Eukaryota</taxon>
        <taxon>Viridiplantae</taxon>
        <taxon>Streptophyta</taxon>
        <taxon>Embryophyta</taxon>
        <taxon>Tracheophyta</taxon>
        <taxon>Spermatophyta</taxon>
        <taxon>Magnoliopsida</taxon>
        <taxon>Ranunculales</taxon>
        <taxon>Ranunculaceae</taxon>
        <taxon>Thalictroideae</taxon>
        <taxon>Aquilegia</taxon>
    </lineage>
</organism>
<dbReference type="Pfam" id="PF01397">
    <property type="entry name" value="Terpene_synth"/>
    <property type="match status" value="1"/>
</dbReference>